<protein>
    <submittedName>
        <fullName evidence="3">Uncharacterized protein</fullName>
    </submittedName>
</protein>
<dbReference type="AlphaFoldDB" id="A0A6A5UIP4"/>
<dbReference type="PANTHER" id="PTHR46116:SF15">
    <property type="entry name" value="(E3-INDEPENDENT) E2 UBIQUITIN-CONJUGATING ENZYME"/>
    <property type="match status" value="1"/>
</dbReference>
<gene>
    <name evidence="3" type="ORF">BU23DRAFT_575475</name>
</gene>
<evidence type="ECO:0000256" key="2">
    <source>
        <dbReference type="ARBA" id="ARBA00022786"/>
    </source>
</evidence>
<reference evidence="3" key="1">
    <citation type="journal article" date="2020" name="Stud. Mycol.">
        <title>101 Dothideomycetes genomes: a test case for predicting lifestyles and emergence of pathogens.</title>
        <authorList>
            <person name="Haridas S."/>
            <person name="Albert R."/>
            <person name="Binder M."/>
            <person name="Bloem J."/>
            <person name="Labutti K."/>
            <person name="Salamov A."/>
            <person name="Andreopoulos B."/>
            <person name="Baker S."/>
            <person name="Barry K."/>
            <person name="Bills G."/>
            <person name="Bluhm B."/>
            <person name="Cannon C."/>
            <person name="Castanera R."/>
            <person name="Culley D."/>
            <person name="Daum C."/>
            <person name="Ezra D."/>
            <person name="Gonzalez J."/>
            <person name="Henrissat B."/>
            <person name="Kuo A."/>
            <person name="Liang C."/>
            <person name="Lipzen A."/>
            <person name="Lutzoni F."/>
            <person name="Magnuson J."/>
            <person name="Mondo S."/>
            <person name="Nolan M."/>
            <person name="Ohm R."/>
            <person name="Pangilinan J."/>
            <person name="Park H.-J."/>
            <person name="Ramirez L."/>
            <person name="Alfaro M."/>
            <person name="Sun H."/>
            <person name="Tritt A."/>
            <person name="Yoshinaga Y."/>
            <person name="Zwiers L.-H."/>
            <person name="Turgeon B."/>
            <person name="Goodwin S."/>
            <person name="Spatafora J."/>
            <person name="Crous P."/>
            <person name="Grigoriev I."/>
        </authorList>
    </citation>
    <scope>NUCLEOTIDE SEQUENCE</scope>
    <source>
        <strain evidence="3">CBS 107.79</strain>
    </source>
</reference>
<dbReference type="PANTHER" id="PTHR46116">
    <property type="entry name" value="(E3-INDEPENDENT) E2 UBIQUITIN-CONJUGATING ENZYME"/>
    <property type="match status" value="1"/>
</dbReference>
<sequence length="159" mass="17760">MQGTLLIPDRVVIIGLVGTLYENGLYEFDVGIGPYYPRDSPGVIYRAPHMAPGTTPCIPLLNGTAMIRGEPLATQTETPRGGGARIINNRTNPHGHQSTYTTLLNMISADIVPWAENPPQLWWDVVKLHFKKNGHSILRAVERWVQKLDDTPPKIWEIN</sequence>
<dbReference type="InterPro" id="IPR016135">
    <property type="entry name" value="UBQ-conjugating_enzyme/RWD"/>
</dbReference>
<keyword evidence="1" id="KW-0808">Transferase</keyword>
<dbReference type="EMBL" id="ML976778">
    <property type="protein sequence ID" value="KAF1964735.1"/>
    <property type="molecule type" value="Genomic_DNA"/>
</dbReference>
<dbReference type="Gene3D" id="3.10.110.10">
    <property type="entry name" value="Ubiquitin Conjugating Enzyme"/>
    <property type="match status" value="1"/>
</dbReference>
<accession>A0A6A5UIP4</accession>
<dbReference type="Proteomes" id="UP000800036">
    <property type="component" value="Unassembled WGS sequence"/>
</dbReference>
<evidence type="ECO:0000313" key="3">
    <source>
        <dbReference type="EMBL" id="KAF1964735.1"/>
    </source>
</evidence>
<evidence type="ECO:0000256" key="1">
    <source>
        <dbReference type="ARBA" id="ARBA00022679"/>
    </source>
</evidence>
<dbReference type="GO" id="GO:0061631">
    <property type="term" value="F:ubiquitin conjugating enzyme activity"/>
    <property type="evidence" value="ECO:0007669"/>
    <property type="project" value="TreeGrafter"/>
</dbReference>
<name>A0A6A5UIP4_9PLEO</name>
<keyword evidence="4" id="KW-1185">Reference proteome</keyword>
<evidence type="ECO:0000313" key="4">
    <source>
        <dbReference type="Proteomes" id="UP000800036"/>
    </source>
</evidence>
<keyword evidence="2" id="KW-0833">Ubl conjugation pathway</keyword>
<organism evidence="3 4">
    <name type="scientific">Bimuria novae-zelandiae CBS 107.79</name>
    <dbReference type="NCBI Taxonomy" id="1447943"/>
    <lineage>
        <taxon>Eukaryota</taxon>
        <taxon>Fungi</taxon>
        <taxon>Dikarya</taxon>
        <taxon>Ascomycota</taxon>
        <taxon>Pezizomycotina</taxon>
        <taxon>Dothideomycetes</taxon>
        <taxon>Pleosporomycetidae</taxon>
        <taxon>Pleosporales</taxon>
        <taxon>Massarineae</taxon>
        <taxon>Didymosphaeriaceae</taxon>
        <taxon>Bimuria</taxon>
    </lineage>
</organism>
<proteinExistence type="predicted"/>
<dbReference type="SUPFAM" id="SSF54495">
    <property type="entry name" value="UBC-like"/>
    <property type="match status" value="1"/>
</dbReference>